<proteinExistence type="predicted"/>
<name>A0A8X8B2J2_BRACI</name>
<reference evidence="1 2" key="1">
    <citation type="submission" date="2020-02" db="EMBL/GenBank/DDBJ databases">
        <authorList>
            <person name="Ma Q."/>
            <person name="Huang Y."/>
            <person name="Song X."/>
            <person name="Pei D."/>
        </authorList>
    </citation>
    <scope>NUCLEOTIDE SEQUENCE [LARGE SCALE GENOMIC DNA]</scope>
    <source>
        <strain evidence="1">Sxm20200214</strain>
        <tissue evidence="1">Leaf</tissue>
    </source>
</reference>
<protein>
    <submittedName>
        <fullName evidence="1">Uncharacterized protein</fullName>
    </submittedName>
</protein>
<organism evidence="1 2">
    <name type="scientific">Brassica carinata</name>
    <name type="common">Ethiopian mustard</name>
    <name type="synonym">Abyssinian cabbage</name>
    <dbReference type="NCBI Taxonomy" id="52824"/>
    <lineage>
        <taxon>Eukaryota</taxon>
        <taxon>Viridiplantae</taxon>
        <taxon>Streptophyta</taxon>
        <taxon>Embryophyta</taxon>
        <taxon>Tracheophyta</taxon>
        <taxon>Spermatophyta</taxon>
        <taxon>Magnoliopsida</taxon>
        <taxon>eudicotyledons</taxon>
        <taxon>Gunneridae</taxon>
        <taxon>Pentapetalae</taxon>
        <taxon>rosids</taxon>
        <taxon>malvids</taxon>
        <taxon>Brassicales</taxon>
        <taxon>Brassicaceae</taxon>
        <taxon>Brassiceae</taxon>
        <taxon>Brassica</taxon>
    </lineage>
</organism>
<evidence type="ECO:0000313" key="1">
    <source>
        <dbReference type="EMBL" id="KAG2318687.1"/>
    </source>
</evidence>
<accession>A0A8X8B2J2</accession>
<evidence type="ECO:0000313" key="2">
    <source>
        <dbReference type="Proteomes" id="UP000886595"/>
    </source>
</evidence>
<dbReference type="Proteomes" id="UP000886595">
    <property type="component" value="Unassembled WGS sequence"/>
</dbReference>
<dbReference type="EMBL" id="JAAMPC010000003">
    <property type="protein sequence ID" value="KAG2318687.1"/>
    <property type="molecule type" value="Genomic_DNA"/>
</dbReference>
<dbReference type="OrthoDB" id="1919674at2759"/>
<keyword evidence="2" id="KW-1185">Reference proteome</keyword>
<comment type="caution">
    <text evidence="1">The sequence shown here is derived from an EMBL/GenBank/DDBJ whole genome shotgun (WGS) entry which is preliminary data.</text>
</comment>
<gene>
    <name evidence="1" type="ORF">Bca52824_011900</name>
</gene>
<sequence length="119" mass="13585">MRSVSTKMKRFGPGCGSAAKRVVANASAPVKKWLELEEENIVETEEGKNRECENTKDDKETVGKKKDLRSLIEEERDVVNTVVMSYDTNYYKFSVHIAKETWAVGGIQDPLFRSRGWKK</sequence>
<dbReference type="AlphaFoldDB" id="A0A8X8B2J2"/>